<name>A0A0F9T5R7_9ZZZZ</name>
<keyword evidence="3" id="KW-0472">Membrane</keyword>
<feature type="coiled-coil region" evidence="1">
    <location>
        <begin position="261"/>
        <end position="288"/>
    </location>
</feature>
<keyword evidence="3" id="KW-0812">Transmembrane</keyword>
<dbReference type="EMBL" id="LAZR01000293">
    <property type="protein sequence ID" value="KKN76595.1"/>
    <property type="molecule type" value="Genomic_DNA"/>
</dbReference>
<comment type="caution">
    <text evidence="5">The sequence shown here is derived from an EMBL/GenBank/DDBJ whole genome shotgun (WGS) entry which is preliminary data.</text>
</comment>
<keyword evidence="3" id="KW-1133">Transmembrane helix</keyword>
<evidence type="ECO:0000256" key="2">
    <source>
        <dbReference type="SAM" id="MobiDB-lite"/>
    </source>
</evidence>
<protein>
    <recommendedName>
        <fullName evidence="4">Band 7 domain-containing protein</fullName>
    </recommendedName>
</protein>
<proteinExistence type="predicted"/>
<feature type="domain" description="Band 7" evidence="4">
    <location>
        <begin position="62"/>
        <end position="283"/>
    </location>
</feature>
<evidence type="ECO:0000259" key="4">
    <source>
        <dbReference type="Pfam" id="PF01145"/>
    </source>
</evidence>
<evidence type="ECO:0000313" key="5">
    <source>
        <dbReference type="EMBL" id="KKN76595.1"/>
    </source>
</evidence>
<dbReference type="InterPro" id="IPR001107">
    <property type="entry name" value="Band_7"/>
</dbReference>
<feature type="transmembrane region" description="Helical" evidence="3">
    <location>
        <begin position="41"/>
        <end position="60"/>
    </location>
</feature>
<sequence>MADKTHNDSATTARQDNPAGPDRAPRDPAAESLAHALHLSFRLLTVIMIVIVVAFLLTGIRQIKPGQAGIIYRFGRIVDVVGRGLCYAWPFPIGDIEVVDISPKDLRVDDFWMAETAEDKTVERLIDRQVRNDGLQPGWDGALVTGDGNLIHVRFECNYQIGSENGMDPDESLLLDHKYNVNDLDLKDRAQTKDLLRSVICQAAIRTAAGQTAESIRRNQEVFWGVVHQGAQDVLSDLDTGIKINLLTMEFTWPLRVLPEVEAATKARQEAEKQLNAAIAEAKSVLVQTAGDKYWLLVGKTGGDGHHGDTSDQDAGPGLIALYADALAAGQTDQAAKRLAEIQRVLVSDQIAGQVRPIIDDAKAKTYAMLDALDGRVTRFRELLPEYRRNREFVIQRLWADARDAILSSATIEKYYFSPGDGKLVIKLDRHPDVVKQVREGLLKEAAGGSPP</sequence>
<dbReference type="Pfam" id="PF01145">
    <property type="entry name" value="Band_7"/>
    <property type="match status" value="1"/>
</dbReference>
<organism evidence="5">
    <name type="scientific">marine sediment metagenome</name>
    <dbReference type="NCBI Taxonomy" id="412755"/>
    <lineage>
        <taxon>unclassified sequences</taxon>
        <taxon>metagenomes</taxon>
        <taxon>ecological metagenomes</taxon>
    </lineage>
</organism>
<accession>A0A0F9T5R7</accession>
<evidence type="ECO:0000256" key="1">
    <source>
        <dbReference type="SAM" id="Coils"/>
    </source>
</evidence>
<gene>
    <name evidence="5" type="ORF">LCGC14_0368870</name>
</gene>
<reference evidence="5" key="1">
    <citation type="journal article" date="2015" name="Nature">
        <title>Complex archaea that bridge the gap between prokaryotes and eukaryotes.</title>
        <authorList>
            <person name="Spang A."/>
            <person name="Saw J.H."/>
            <person name="Jorgensen S.L."/>
            <person name="Zaremba-Niedzwiedzka K."/>
            <person name="Martijn J."/>
            <person name="Lind A.E."/>
            <person name="van Eijk R."/>
            <person name="Schleper C."/>
            <person name="Guy L."/>
            <person name="Ettema T.J."/>
        </authorList>
    </citation>
    <scope>NUCLEOTIDE SEQUENCE</scope>
</reference>
<evidence type="ECO:0000256" key="3">
    <source>
        <dbReference type="SAM" id="Phobius"/>
    </source>
</evidence>
<dbReference type="AlphaFoldDB" id="A0A0F9T5R7"/>
<feature type="region of interest" description="Disordered" evidence="2">
    <location>
        <begin position="1"/>
        <end position="27"/>
    </location>
</feature>
<keyword evidence="1" id="KW-0175">Coiled coil</keyword>